<dbReference type="RefSeq" id="WP_177718121.1">
    <property type="nucleotide sequence ID" value="NZ_JACRSQ010000010.1"/>
</dbReference>
<dbReference type="InterPro" id="IPR014710">
    <property type="entry name" value="RmlC-like_jellyroll"/>
</dbReference>
<reference evidence="5" key="1">
    <citation type="submission" date="2020-08" db="EMBL/GenBank/DDBJ databases">
        <title>Genome public.</title>
        <authorList>
            <person name="Liu C."/>
            <person name="Sun Q."/>
        </authorList>
    </citation>
    <scope>NUCLEOTIDE SEQUENCE</scope>
    <source>
        <strain evidence="5">NSJ-32</strain>
    </source>
</reference>
<sequence length="301" mass="34960">METAYEEKKRLVDGIKCLYECHNQCQMGMGPMSGAHYHDYIEILYGDCGTVQIILDGESYRFSKGDMVLINSREIHSTTALSSGKNSYLVIKFEPDVLYTTTQTIFEAKYLLPFTNSHSTHQKVFTRDEIQETFIPHALREISQEYSDKNYGYELAIRAAICKIFLWILRSWNRKGVMPTQDRSLDEGAMNRLRTVFTYVETHYQEDITAKDMASLCAVSYSYFSRFFKRAMQKTFREYLNFVRISEAEKLLLNTDLNITEIAMEVGFSSSSYFIEQFKQLKSISPKRFRQRLLVTGSGVL</sequence>
<name>A0A926DUE6_9FIRM</name>
<dbReference type="InterPro" id="IPR003313">
    <property type="entry name" value="AraC-bd"/>
</dbReference>
<keyword evidence="6" id="KW-1185">Reference proteome</keyword>
<evidence type="ECO:0000256" key="2">
    <source>
        <dbReference type="ARBA" id="ARBA00023125"/>
    </source>
</evidence>
<proteinExistence type="predicted"/>
<evidence type="ECO:0000256" key="3">
    <source>
        <dbReference type="ARBA" id="ARBA00023163"/>
    </source>
</evidence>
<dbReference type="Gene3D" id="1.10.10.60">
    <property type="entry name" value="Homeodomain-like"/>
    <property type="match status" value="2"/>
</dbReference>
<dbReference type="PROSITE" id="PS01124">
    <property type="entry name" value="HTH_ARAC_FAMILY_2"/>
    <property type="match status" value="1"/>
</dbReference>
<dbReference type="InterPro" id="IPR037923">
    <property type="entry name" value="HTH-like"/>
</dbReference>
<dbReference type="Gene3D" id="2.60.120.10">
    <property type="entry name" value="Jelly Rolls"/>
    <property type="match status" value="1"/>
</dbReference>
<evidence type="ECO:0000313" key="5">
    <source>
        <dbReference type="EMBL" id="MBC8543569.1"/>
    </source>
</evidence>
<evidence type="ECO:0000256" key="1">
    <source>
        <dbReference type="ARBA" id="ARBA00023015"/>
    </source>
</evidence>
<feature type="domain" description="HTH araC/xylS-type" evidence="4">
    <location>
        <begin position="194"/>
        <end position="292"/>
    </location>
</feature>
<dbReference type="InterPro" id="IPR018060">
    <property type="entry name" value="HTH_AraC"/>
</dbReference>
<dbReference type="InterPro" id="IPR020449">
    <property type="entry name" value="Tscrpt_reg_AraC-type_HTH"/>
</dbReference>
<evidence type="ECO:0000259" key="4">
    <source>
        <dbReference type="PROSITE" id="PS01124"/>
    </source>
</evidence>
<dbReference type="GO" id="GO:0003700">
    <property type="term" value="F:DNA-binding transcription factor activity"/>
    <property type="evidence" value="ECO:0007669"/>
    <property type="project" value="InterPro"/>
</dbReference>
<protein>
    <submittedName>
        <fullName evidence="5">Helix-turn-helix transcriptional regulator</fullName>
    </submittedName>
</protein>
<dbReference type="PROSITE" id="PS00041">
    <property type="entry name" value="HTH_ARAC_FAMILY_1"/>
    <property type="match status" value="1"/>
</dbReference>
<gene>
    <name evidence="5" type="ORF">H8730_08430</name>
</gene>
<dbReference type="SUPFAM" id="SSF51215">
    <property type="entry name" value="Regulatory protein AraC"/>
    <property type="match status" value="1"/>
</dbReference>
<dbReference type="GO" id="GO:0043565">
    <property type="term" value="F:sequence-specific DNA binding"/>
    <property type="evidence" value="ECO:0007669"/>
    <property type="project" value="InterPro"/>
</dbReference>
<organism evidence="5 6">
    <name type="scientific">Bianquea renquensis</name>
    <dbReference type="NCBI Taxonomy" id="2763661"/>
    <lineage>
        <taxon>Bacteria</taxon>
        <taxon>Bacillati</taxon>
        <taxon>Bacillota</taxon>
        <taxon>Clostridia</taxon>
        <taxon>Eubacteriales</taxon>
        <taxon>Bianqueaceae</taxon>
        <taxon>Bianquea</taxon>
    </lineage>
</organism>
<keyword evidence="1" id="KW-0805">Transcription regulation</keyword>
<keyword evidence="3" id="KW-0804">Transcription</keyword>
<keyword evidence="2" id="KW-0238">DNA-binding</keyword>
<dbReference type="Pfam" id="PF12833">
    <property type="entry name" value="HTH_18"/>
    <property type="match status" value="1"/>
</dbReference>
<comment type="caution">
    <text evidence="5">The sequence shown here is derived from an EMBL/GenBank/DDBJ whole genome shotgun (WGS) entry which is preliminary data.</text>
</comment>
<dbReference type="PRINTS" id="PR00032">
    <property type="entry name" value="HTHARAC"/>
</dbReference>
<dbReference type="PANTHER" id="PTHR43280">
    <property type="entry name" value="ARAC-FAMILY TRANSCRIPTIONAL REGULATOR"/>
    <property type="match status" value="1"/>
</dbReference>
<accession>A0A926DUE6</accession>
<dbReference type="Proteomes" id="UP000657006">
    <property type="component" value="Unassembled WGS sequence"/>
</dbReference>
<dbReference type="AlphaFoldDB" id="A0A926DUE6"/>
<dbReference type="Pfam" id="PF02311">
    <property type="entry name" value="AraC_binding"/>
    <property type="match status" value="1"/>
</dbReference>
<dbReference type="SMART" id="SM00342">
    <property type="entry name" value="HTH_ARAC"/>
    <property type="match status" value="1"/>
</dbReference>
<dbReference type="SUPFAM" id="SSF46689">
    <property type="entry name" value="Homeodomain-like"/>
    <property type="match status" value="2"/>
</dbReference>
<dbReference type="InterPro" id="IPR018062">
    <property type="entry name" value="HTH_AraC-typ_CS"/>
</dbReference>
<evidence type="ECO:0000313" key="6">
    <source>
        <dbReference type="Proteomes" id="UP000657006"/>
    </source>
</evidence>
<dbReference type="InterPro" id="IPR009057">
    <property type="entry name" value="Homeodomain-like_sf"/>
</dbReference>
<dbReference type="EMBL" id="JACRSQ010000010">
    <property type="protein sequence ID" value="MBC8543569.1"/>
    <property type="molecule type" value="Genomic_DNA"/>
</dbReference>
<dbReference type="PANTHER" id="PTHR43280:SF28">
    <property type="entry name" value="HTH-TYPE TRANSCRIPTIONAL ACTIVATOR RHAS"/>
    <property type="match status" value="1"/>
</dbReference>